<evidence type="ECO:0000313" key="2">
    <source>
        <dbReference type="EMBL" id="MFA9460965.1"/>
    </source>
</evidence>
<comment type="caution">
    <text evidence="2">The sequence shown here is derived from an EMBL/GenBank/DDBJ whole genome shotgun (WGS) entry which is preliminary data.</text>
</comment>
<dbReference type="Pfam" id="PF04230">
    <property type="entry name" value="PS_pyruv_trans"/>
    <property type="match status" value="1"/>
</dbReference>
<dbReference type="PANTHER" id="PTHR36836:SF1">
    <property type="entry name" value="COLANIC ACID BIOSYNTHESIS PROTEIN WCAK"/>
    <property type="match status" value="1"/>
</dbReference>
<keyword evidence="3" id="KW-1185">Reference proteome</keyword>
<dbReference type="EMBL" id="JBGUAW010000005">
    <property type="protein sequence ID" value="MFA9460965.1"/>
    <property type="molecule type" value="Genomic_DNA"/>
</dbReference>
<name>A0ABV4TWP4_9GAMM</name>
<dbReference type="InterPro" id="IPR007345">
    <property type="entry name" value="Polysacch_pyruvyl_Trfase"/>
</dbReference>
<dbReference type="RefSeq" id="WP_373655745.1">
    <property type="nucleotide sequence ID" value="NZ_JBGUAW010000005.1"/>
</dbReference>
<gene>
    <name evidence="2" type="ORF">ACERLL_09020</name>
</gene>
<accession>A0ABV4TWP4</accession>
<keyword evidence="2" id="KW-0808">Transferase</keyword>
<organism evidence="2 3">
    <name type="scientific">Thiohalorhabdus methylotrophus</name>
    <dbReference type="NCBI Taxonomy" id="3242694"/>
    <lineage>
        <taxon>Bacteria</taxon>
        <taxon>Pseudomonadati</taxon>
        <taxon>Pseudomonadota</taxon>
        <taxon>Gammaproteobacteria</taxon>
        <taxon>Thiohalorhabdales</taxon>
        <taxon>Thiohalorhabdaceae</taxon>
        <taxon>Thiohalorhabdus</taxon>
    </lineage>
</organism>
<reference evidence="2 3" key="1">
    <citation type="submission" date="2024-08" db="EMBL/GenBank/DDBJ databases">
        <title>Whole-genome sequencing of halo(alkali)philic microorganisms from hypersaline lakes.</title>
        <authorList>
            <person name="Sorokin D.Y."/>
            <person name="Merkel A.Y."/>
            <person name="Messina E."/>
            <person name="Yakimov M."/>
        </authorList>
    </citation>
    <scope>NUCLEOTIDE SEQUENCE [LARGE SCALE GENOMIC DNA]</scope>
    <source>
        <strain evidence="2 3">Cl-TMA</strain>
    </source>
</reference>
<dbReference type="Proteomes" id="UP001575181">
    <property type="component" value="Unassembled WGS sequence"/>
</dbReference>
<feature type="domain" description="Polysaccharide pyruvyl transferase" evidence="1">
    <location>
        <begin position="12"/>
        <end position="363"/>
    </location>
</feature>
<evidence type="ECO:0000259" key="1">
    <source>
        <dbReference type="Pfam" id="PF04230"/>
    </source>
</evidence>
<protein>
    <submittedName>
        <fullName evidence="2">Polysaccharide pyruvyl transferase family protein</fullName>
    </submittedName>
</protein>
<evidence type="ECO:0000313" key="3">
    <source>
        <dbReference type="Proteomes" id="UP001575181"/>
    </source>
</evidence>
<dbReference type="PANTHER" id="PTHR36836">
    <property type="entry name" value="COLANIC ACID BIOSYNTHESIS PROTEIN WCAK"/>
    <property type="match status" value="1"/>
</dbReference>
<sequence length="441" mass="49579">MKISITNAVALNGGDAAILTGMHEMFREAFGPEVRITVFDKNPEVSAVLFPDMEFRESPYFLLEREPAWAAVIPSWKVQRFVTGLLRRLRKAGFWASVWKVRIFGGGAPHWMPGPALRRSLEAYLDSDAVVSAGGTYLVESYSMAPQLFDYRLAIRLGKPLYLFTQSMGPFRSPWNRKKLYAAFRHARLIFLRDPVSLEHVRSLGKLETPLVQAADAAFVLREQAPLPGERAPSPPGRFKVVVSVREWGNFSHLGSEAGMENYKKAIRDAVSHLVTDHGAEVLFLSTCQGVPQYATDDAKLATEIVLMLGERERRQVSVHADFIAAQGIREMLSDCDFVIATRLHMAILALTMEVPVLPVAYEYKTAQLFERMGLGEWVTGIEDMDDAFCGRVDRFIERLPALRRTMLDFAREESARARMPAYMVREDLAGGRFPQIFASS</sequence>
<dbReference type="GO" id="GO:0016740">
    <property type="term" value="F:transferase activity"/>
    <property type="evidence" value="ECO:0007669"/>
    <property type="project" value="UniProtKB-KW"/>
</dbReference>
<proteinExistence type="predicted"/>